<keyword evidence="2" id="KW-0812">Transmembrane</keyword>
<evidence type="ECO:0000313" key="3">
    <source>
        <dbReference type="EMBL" id="KAL1590575.1"/>
    </source>
</evidence>
<accession>A0AB34L5W9</accession>
<keyword evidence="4" id="KW-1185">Reference proteome</keyword>
<feature type="region of interest" description="Disordered" evidence="1">
    <location>
        <begin position="1"/>
        <end position="22"/>
    </location>
</feature>
<proteinExistence type="predicted"/>
<keyword evidence="2" id="KW-1133">Transmembrane helix</keyword>
<dbReference type="RefSeq" id="XP_069233680.1">
    <property type="nucleotide sequence ID" value="XM_069369231.1"/>
</dbReference>
<comment type="caution">
    <text evidence="3">The sequence shown here is derived from an EMBL/GenBank/DDBJ whole genome shotgun (WGS) entry which is preliminary data.</text>
</comment>
<dbReference type="Proteomes" id="UP000803884">
    <property type="component" value="Unassembled WGS sequence"/>
</dbReference>
<feature type="compositionally biased region" description="Basic and acidic residues" evidence="1">
    <location>
        <begin position="130"/>
        <end position="146"/>
    </location>
</feature>
<evidence type="ECO:0000313" key="4">
    <source>
        <dbReference type="Proteomes" id="UP000803884"/>
    </source>
</evidence>
<reference evidence="3 4" key="1">
    <citation type="journal article" date="2020" name="Microbiol. Resour. Announc.">
        <title>Draft Genome Sequence of a Cladosporium Species Isolated from the Mesophotic Ascidian Didemnum maculosum.</title>
        <authorList>
            <person name="Gioti A."/>
            <person name="Siaperas R."/>
            <person name="Nikolaivits E."/>
            <person name="Le Goff G."/>
            <person name="Ouazzani J."/>
            <person name="Kotoulas G."/>
            <person name="Topakas E."/>
        </authorList>
    </citation>
    <scope>NUCLEOTIDE SEQUENCE [LARGE SCALE GENOMIC DNA]</scope>
    <source>
        <strain evidence="3 4">TM138-S3</strain>
    </source>
</reference>
<name>A0AB34L5W9_9PEZI</name>
<sequence>MPRTLTPRAPDDSPQCTNRSPDQITISRPTLIALLTTTSLLTLLSLTLLGLLAHRAWLRRRETARARKLGRASTYQRRISALRKEVDAEYLRQFRGCLVVEPENPFLKVGSPVELGMEERVVEAPAGVEEGVRREEKNGKDGDDRARKGKSLLFDQARGLWFHRH</sequence>
<protein>
    <submittedName>
        <fullName evidence="3">Uncharacterized protein</fullName>
    </submittedName>
</protein>
<feature type="transmembrane region" description="Helical" evidence="2">
    <location>
        <begin position="31"/>
        <end position="53"/>
    </location>
</feature>
<gene>
    <name evidence="3" type="ORF">WHR41_00625</name>
</gene>
<evidence type="ECO:0000256" key="2">
    <source>
        <dbReference type="SAM" id="Phobius"/>
    </source>
</evidence>
<dbReference type="AlphaFoldDB" id="A0AB34L5W9"/>
<keyword evidence="2" id="KW-0472">Membrane</keyword>
<dbReference type="EMBL" id="JAAQHG020000002">
    <property type="protein sequence ID" value="KAL1590575.1"/>
    <property type="molecule type" value="Genomic_DNA"/>
</dbReference>
<feature type="region of interest" description="Disordered" evidence="1">
    <location>
        <begin position="126"/>
        <end position="150"/>
    </location>
</feature>
<organism evidence="3 4">
    <name type="scientific">Cladosporium halotolerans</name>
    <dbReference type="NCBI Taxonomy" id="1052096"/>
    <lineage>
        <taxon>Eukaryota</taxon>
        <taxon>Fungi</taxon>
        <taxon>Dikarya</taxon>
        <taxon>Ascomycota</taxon>
        <taxon>Pezizomycotina</taxon>
        <taxon>Dothideomycetes</taxon>
        <taxon>Dothideomycetidae</taxon>
        <taxon>Cladosporiales</taxon>
        <taxon>Cladosporiaceae</taxon>
        <taxon>Cladosporium</taxon>
    </lineage>
</organism>
<dbReference type="GeneID" id="96002069"/>
<evidence type="ECO:0000256" key="1">
    <source>
        <dbReference type="SAM" id="MobiDB-lite"/>
    </source>
</evidence>